<feature type="compositionally biased region" description="Low complexity" evidence="1">
    <location>
        <begin position="1671"/>
        <end position="1685"/>
    </location>
</feature>
<feature type="compositionally biased region" description="Low complexity" evidence="1">
    <location>
        <begin position="1229"/>
        <end position="1245"/>
    </location>
</feature>
<feature type="compositionally biased region" description="Low complexity" evidence="1">
    <location>
        <begin position="1271"/>
        <end position="1291"/>
    </location>
</feature>
<feature type="compositionally biased region" description="Low complexity" evidence="1">
    <location>
        <begin position="1046"/>
        <end position="1056"/>
    </location>
</feature>
<feature type="compositionally biased region" description="Low complexity" evidence="1">
    <location>
        <begin position="492"/>
        <end position="530"/>
    </location>
</feature>
<feature type="region of interest" description="Disordered" evidence="1">
    <location>
        <begin position="1006"/>
        <end position="1065"/>
    </location>
</feature>
<gene>
    <name evidence="2" type="ORF">PFL1_05653</name>
</gene>
<dbReference type="KEGG" id="pfp:PFL1_05653"/>
<sequence length="2279" mass="232273">MPATESAAVAAMRHRPQQSEGGSPDILPSAFLANHHRLHNPDDPKLRATPATRSKRSSLFSGIIKSKPKGSKLPKAPSTSSGREDDGAGRAAGGRGLALDTSTWSSRAQGGGAVAPRERTSSRSRRHSVGPVLVRSAASLQADAETQELPELPSRFIREQNGAESRSPRTVSHDKVVSGDSRPPSDLLHEGVLMQSHDNDLGSSPPPTSSTVARNEAAVEKAFEESADAATSGTAERAPHFAPAPAPAPAIAIGLAHPASGAYGIPADPLRISTRTPSLPRPDADHSGSSRSAGLPTFTVSPSSDAALVDSGAYPAATSGPADGDVLPQSATASAPSTSASRLLFQVPARTDSNPGTSAGASSSNLASIASLGAASPSAPGSALPSLDRQASPSRLTGPVSIRSLRDSMVPKAAAAPMSSSAGNRHSAFSRAAGGSLGSAVGARSRNDASRMDDEHGENGDDGDDDPDFLPRPKRRAEMSLLDFLSSEPASEDALSTAAAAASPSAPVSMPLLAAAKAAAQSPQPADSLAVQPTPIEGRRRSSGNIVLPSQQLAPAVDRSRRASAIPASASGLSQGLDGEQDLPPSPSRSQPSFLARLDSAEQRRSSTRNINASASAPPSSSSAFGKMRQAEDGAGLRVDPVQRVRGSSPGRQAPTDLGSGVSLAVEPLTDDIVMFGSTQTSSNYSLSGAVVLTIPKPRPRPAPRQPSGEPLGLSRAASIHDPASPTKMRHTHAAHRHTASLASPATAASPSRAGQSSSLLSPGSNLASSALIEEPAQSTFHEGRPVAGPSASPVRITSPDEPPRSASTASQDLAGEAIDGYRPPEARATVKVDSLTVTFSGFAMYVDATGRFNAIKLASVSQELLQSGGCVCEVDAGSDGVSAQPETQGQQQQLHASRSDADQPVKYDIEFDLAVPGWLPGSLRSRFGGTFYCLQAVAVIDGRQVRSGSPFEWAPATAGAASLFSNPFATSSAASAKAGANGRTNSDVFGDGGLSGSAPATLRSTVRSAADPQGSVASSTKSERPKSSWLGKRAKQLQLRTPKKGSSGSGADSSANRGLAPGQIDSDRSAQAELLAIEENGLGKARNEVQADGKRRIESGAITIVIRRCRDVVPVPVARMALIGSDRNLPGLAGPTPALPGGAFQRSATLSSLTALAAAAHGPASAREPSTPSSGSRPPEASLVQSQSSDTFVTAAGGTPSVSPSASGAIPAAAPSLLMPAAQIGPDSSAVPATAATPAGPVGDVGPVRPASRDEEPPMFPPAPSAFDMPSDPTKRAAAAAALTPSASTAMLPQTNVGSLPRSATAASMSSDVGNTRSPPRTSSRGARSSAPMRHFLHRPVLYPPAEFGIFGQGSGSEGLPFSLTLSLPSHVQVSGPKSDTLSFGVQIEVSKSEGWNVVRQLGGLRLRDMELVCLQTERHSSVPSRTFCATFPVPPPPNKVLPSEVPSIAPSPKREAQLSSMPGTEVRLRHGYDRDLVLNHLSLLRQGTAPDPLDNNVERTRTTIVGPPPSPPPQAEDAAHQGEERGSGKGASSSGGKDKEKGKGKGKGKAKSKDRMSTLGDADARRAGSSGPGSGSGTPALPPAPLGAGGDAGPSAAARARASSSSLRAGYAATGGPDEGLAPPLPQLDGRSSPLSSTAAPRSPIEPPTSGGPSAATAAGSSMSRASHLQAAANRLNAAQAQRSGISDGSIVDVADPRDASGQGSQRGPSRGRRAYANALSRLSNFASAMLDPNLDGNPMGDGAEARSAGANGSSHTLGDQGMSEDVGSRATYVFSGEDGDGVDLTRGRVRMTINLPLASSNASVARSKGSAQLIPDFESPYVRIRHKLKVKLGFGLSHRASAEEHNWSQALVMCVPVRFTESPPKEVQDQFAPITVQPLQPSRAGPSTSTSGSPSLLSTSFAPVPSIAAQADAAAVGGVPLLPAYTQLFREDGSRLADEGEDLPQYPGRMSVIGEIDVDERTSAQAAASTHANARAEAAAAPSSSVRGSHGVSTIPEDGSVASGIDRGPVGRERVALRSDTESRQPPDDGRAAGQQPPTTAGLMAAANDADAGGVTASQSYASMFAEALERGGASSVPTPMDRSTSLPGRRGLMRGAASLSPLKSSTSNSYLGPHTAVGGSFQHVSRPPMRQRSATSASIVTFSRIVPSEVLDEALLVNAMEDEEARRDAARVAADGLDDDDDEEEEEDDDDEDGEGADRDDEDGLSLGGGQTDAETVSDARSGSGRSSGDGDGDAARSDGLAASGGAEAFEDDDDDEAGDRTVRFEGAAAAGATA</sequence>
<feature type="region of interest" description="Disordered" evidence="1">
    <location>
        <begin position="1880"/>
        <end position="1900"/>
    </location>
</feature>
<accession>A0A061H2J8</accession>
<feature type="compositionally biased region" description="Low complexity" evidence="1">
    <location>
        <begin position="408"/>
        <end position="444"/>
    </location>
</feature>
<feature type="compositionally biased region" description="Basic residues" evidence="1">
    <location>
        <begin position="728"/>
        <end position="739"/>
    </location>
</feature>
<feature type="region of interest" description="Disordered" evidence="1">
    <location>
        <begin position="1229"/>
        <end position="1332"/>
    </location>
</feature>
<feature type="region of interest" description="Disordered" evidence="1">
    <location>
        <begin position="2074"/>
        <end position="2094"/>
    </location>
</feature>
<feature type="compositionally biased region" description="Low complexity" evidence="1">
    <location>
        <begin position="1966"/>
        <end position="1988"/>
    </location>
</feature>
<feature type="region of interest" description="Disordered" evidence="1">
    <location>
        <begin position="1736"/>
        <end position="1767"/>
    </location>
</feature>
<feature type="region of interest" description="Disordered" evidence="1">
    <location>
        <begin position="1964"/>
        <end position="2042"/>
    </location>
</feature>
<protein>
    <submittedName>
        <fullName evidence="2">Uncharacterized protein</fullName>
    </submittedName>
</protein>
<feature type="compositionally biased region" description="Basic and acidic residues" evidence="1">
    <location>
        <begin position="1553"/>
        <end position="1568"/>
    </location>
</feature>
<feature type="region of interest" description="Disordered" evidence="1">
    <location>
        <begin position="1447"/>
        <end position="1467"/>
    </location>
</feature>
<organism evidence="2 3">
    <name type="scientific">Pseudozyma flocculosa PF-1</name>
    <dbReference type="NCBI Taxonomy" id="1277687"/>
    <lineage>
        <taxon>Eukaryota</taxon>
        <taxon>Fungi</taxon>
        <taxon>Dikarya</taxon>
        <taxon>Basidiomycota</taxon>
        <taxon>Ustilaginomycotina</taxon>
        <taxon>Ustilaginomycetes</taxon>
        <taxon>Ustilaginales</taxon>
        <taxon>Ustilaginaceae</taxon>
        <taxon>Pseudozyma</taxon>
    </lineage>
</organism>
<dbReference type="HOGENOM" id="CLU_230373_0_0_1"/>
<feature type="compositionally biased region" description="Polar residues" evidence="1">
    <location>
        <begin position="2079"/>
        <end position="2090"/>
    </location>
</feature>
<feature type="compositionally biased region" description="Basic and acidic residues" evidence="1">
    <location>
        <begin position="1519"/>
        <end position="1529"/>
    </location>
</feature>
<feature type="compositionally biased region" description="Polar residues" evidence="1">
    <location>
        <begin position="885"/>
        <end position="897"/>
    </location>
</feature>
<feature type="compositionally biased region" description="Acidic residues" evidence="1">
    <location>
        <begin position="2180"/>
        <end position="2208"/>
    </location>
</feature>
<feature type="compositionally biased region" description="Low complexity" evidence="1">
    <location>
        <begin position="1888"/>
        <end position="1900"/>
    </location>
</feature>
<feature type="region of interest" description="Disordered" evidence="1">
    <location>
        <begin position="880"/>
        <end position="902"/>
    </location>
</feature>
<feature type="region of interest" description="Disordered" evidence="1">
    <location>
        <begin position="696"/>
        <end position="766"/>
    </location>
</feature>
<reference evidence="2 3" key="1">
    <citation type="journal article" date="2013" name="Plant Cell">
        <title>The transition from a phytopathogenic smut ancestor to an anamorphic biocontrol agent deciphered by comparative whole-genome analysis.</title>
        <authorList>
            <person name="Lefebvre F."/>
            <person name="Joly D.L."/>
            <person name="Labbe C."/>
            <person name="Teichmann B."/>
            <person name="Linning R."/>
            <person name="Belzile F."/>
            <person name="Bakkeren G."/>
            <person name="Belanger R.R."/>
        </authorList>
    </citation>
    <scope>NUCLEOTIDE SEQUENCE [LARGE SCALE GENOMIC DNA]</scope>
    <source>
        <strain evidence="2 3">PF-1</strain>
    </source>
</reference>
<feature type="compositionally biased region" description="Low complexity" evidence="1">
    <location>
        <begin position="740"/>
        <end position="754"/>
    </location>
</feature>
<dbReference type="eggNOG" id="ENOG502RABF">
    <property type="taxonomic scope" value="Eukaryota"/>
</dbReference>
<feature type="region of interest" description="Disordered" evidence="1">
    <location>
        <begin position="1"/>
        <end position="246"/>
    </location>
</feature>
<feature type="compositionally biased region" description="Low complexity" evidence="1">
    <location>
        <begin position="358"/>
        <end position="386"/>
    </location>
</feature>
<feature type="compositionally biased region" description="Low complexity" evidence="1">
    <location>
        <begin position="2242"/>
        <end position="2252"/>
    </location>
</feature>
<dbReference type="EMBL" id="KE361643">
    <property type="protein sequence ID" value="EPQ26673.1"/>
    <property type="molecule type" value="Genomic_DNA"/>
</dbReference>
<feature type="region of interest" description="Disordered" evidence="1">
    <location>
        <begin position="1488"/>
        <end position="1715"/>
    </location>
</feature>
<dbReference type="GeneID" id="19319740"/>
<evidence type="ECO:0000313" key="2">
    <source>
        <dbReference type="EMBL" id="EPQ26673.1"/>
    </source>
</evidence>
<evidence type="ECO:0000256" key="1">
    <source>
        <dbReference type="SAM" id="MobiDB-lite"/>
    </source>
</evidence>
<feature type="compositionally biased region" description="Polar residues" evidence="1">
    <location>
        <begin position="543"/>
        <end position="553"/>
    </location>
</feature>
<dbReference type="RefSeq" id="XP_007881380.1">
    <property type="nucleotide sequence ID" value="XM_007883189.1"/>
</dbReference>
<name>A0A061H2J8_9BASI</name>
<feature type="compositionally biased region" description="Polar residues" evidence="1">
    <location>
        <begin position="755"/>
        <end position="766"/>
    </location>
</feature>
<feature type="compositionally biased region" description="Polar residues" evidence="1">
    <location>
        <begin position="1306"/>
        <end position="1328"/>
    </location>
</feature>
<feature type="compositionally biased region" description="Low complexity" evidence="1">
    <location>
        <begin position="1650"/>
        <end position="1664"/>
    </location>
</feature>
<feature type="region of interest" description="Disordered" evidence="1">
    <location>
        <begin position="262"/>
        <end position="660"/>
    </location>
</feature>
<feature type="compositionally biased region" description="Basic and acidic residues" evidence="1">
    <location>
        <begin position="445"/>
        <end position="459"/>
    </location>
</feature>
<feature type="compositionally biased region" description="Low complexity" evidence="1">
    <location>
        <begin position="613"/>
        <end position="624"/>
    </location>
</feature>
<feature type="region of interest" description="Disordered" evidence="1">
    <location>
        <begin position="780"/>
        <end position="812"/>
    </location>
</feature>
<feature type="region of interest" description="Disordered" evidence="1">
    <location>
        <begin position="2167"/>
        <end position="2265"/>
    </location>
</feature>
<feature type="compositionally biased region" description="Basic and acidic residues" evidence="1">
    <location>
        <begin position="2012"/>
        <end position="2034"/>
    </location>
</feature>
<evidence type="ECO:0000313" key="3">
    <source>
        <dbReference type="Proteomes" id="UP000053664"/>
    </source>
</evidence>
<feature type="compositionally biased region" description="Low complexity" evidence="1">
    <location>
        <begin position="1595"/>
        <end position="1614"/>
    </location>
</feature>
<feature type="compositionally biased region" description="Acidic residues" evidence="1">
    <location>
        <begin position="2253"/>
        <end position="2262"/>
    </location>
</feature>
<feature type="compositionally biased region" description="Low complexity" evidence="1">
    <location>
        <begin position="330"/>
        <end position="341"/>
    </location>
</feature>
<dbReference type="Proteomes" id="UP000053664">
    <property type="component" value="Unassembled WGS sequence"/>
</dbReference>
<feature type="region of interest" description="Disordered" evidence="1">
    <location>
        <begin position="1160"/>
        <end position="1189"/>
    </location>
</feature>
<dbReference type="OrthoDB" id="1638493at2759"/>
<proteinExistence type="predicted"/>
<feature type="compositionally biased region" description="Polar residues" evidence="1">
    <location>
        <begin position="289"/>
        <end position="304"/>
    </location>
</feature>